<dbReference type="Pfam" id="PF04055">
    <property type="entry name" value="Radical_SAM"/>
    <property type="match status" value="1"/>
</dbReference>
<gene>
    <name evidence="6" type="ORF">NVIE_008650</name>
</gene>
<dbReference type="SFLD" id="SFLDS00029">
    <property type="entry name" value="Radical_SAM"/>
    <property type="match status" value="1"/>
</dbReference>
<evidence type="ECO:0000313" key="7">
    <source>
        <dbReference type="Proteomes" id="UP000027093"/>
    </source>
</evidence>
<dbReference type="GO" id="GO:0003824">
    <property type="term" value="F:catalytic activity"/>
    <property type="evidence" value="ECO:0007669"/>
    <property type="project" value="InterPro"/>
</dbReference>
<keyword evidence="3" id="KW-0408">Iron</keyword>
<proteinExistence type="predicted"/>
<protein>
    <recommendedName>
        <fullName evidence="5">Radical SAM core domain-containing protein</fullName>
    </recommendedName>
</protein>
<keyword evidence="1" id="KW-0949">S-adenosyl-L-methionine</keyword>
<dbReference type="InterPro" id="IPR058240">
    <property type="entry name" value="rSAM_sf"/>
</dbReference>
<sequence length="345" mass="39596">MPLEAGRTLKIIANWSFSRAQRRKLPLAAVFSMTHYCNFMCPMCPFGDPDKARQLKLAAEHNMSTEQWKGAMTKAARYCIWSFMEGGEPTSRQDFIELVQHLRNIHLPVTVVTNGSLLHNFDVDVLRQNVDKFCLSIDSTFKDSYCRIRGVPPEVHDRVMSNLQMLDEHNINRYVNAVITKWNADEFITGEYFDRIHKEFGIGLVTPTLVEDRVGVAHETLSPDTETIRKVAQGILRYRSTHEAPRIGVPALYWKQIVDFGRPMFKECGVWKGLTVLADGSVRVPCWKLAVPTQSYNILEHDIEEIWNMPEWENLKGCHECEHLTCIWLSSQNIATGLQCIRNIS</sequence>
<keyword evidence="7" id="KW-1185">Reference proteome</keyword>
<dbReference type="HOGENOM" id="CLU_803196_0_0_2"/>
<dbReference type="AlphaFoldDB" id="A0A060HIF0"/>
<evidence type="ECO:0000259" key="5">
    <source>
        <dbReference type="PROSITE" id="PS51918"/>
    </source>
</evidence>
<feature type="domain" description="Radical SAM core" evidence="5">
    <location>
        <begin position="23"/>
        <end position="239"/>
    </location>
</feature>
<reference evidence="6 7" key="1">
    <citation type="journal article" date="2014" name="Int. J. Syst. Evol. Microbiol.">
        <title>Nitrososphaera viennensis gen. nov., sp. nov., an aerobic and mesophilic, ammonia-oxidizing archaeon from soil and a member of the archaeal phylum Thaumarchaeota.</title>
        <authorList>
            <person name="Stieglmeier M."/>
            <person name="Klingl A."/>
            <person name="Alves R.J."/>
            <person name="Rittmann S.K."/>
            <person name="Melcher M."/>
            <person name="Leisch N."/>
            <person name="Schleper C."/>
        </authorList>
    </citation>
    <scope>NUCLEOTIDE SEQUENCE [LARGE SCALE GENOMIC DNA]</scope>
    <source>
        <strain evidence="6">EN76</strain>
    </source>
</reference>
<evidence type="ECO:0000256" key="2">
    <source>
        <dbReference type="ARBA" id="ARBA00022723"/>
    </source>
</evidence>
<dbReference type="CDD" id="cd01335">
    <property type="entry name" value="Radical_SAM"/>
    <property type="match status" value="1"/>
</dbReference>
<dbReference type="KEGG" id="nvn:NVIE_008650"/>
<dbReference type="InterPro" id="IPR007197">
    <property type="entry name" value="rSAM"/>
</dbReference>
<dbReference type="SUPFAM" id="SSF102114">
    <property type="entry name" value="Radical SAM enzymes"/>
    <property type="match status" value="1"/>
</dbReference>
<accession>A0A060HIF0</accession>
<dbReference type="STRING" id="926571.NVIE_008650"/>
<dbReference type="SFLD" id="SFLDG01067">
    <property type="entry name" value="SPASM/twitch_domain_containing"/>
    <property type="match status" value="1"/>
</dbReference>
<keyword evidence="2" id="KW-0479">Metal-binding</keyword>
<evidence type="ECO:0000256" key="3">
    <source>
        <dbReference type="ARBA" id="ARBA00023004"/>
    </source>
</evidence>
<dbReference type="PANTHER" id="PTHR11228">
    <property type="entry name" value="RADICAL SAM DOMAIN PROTEIN"/>
    <property type="match status" value="1"/>
</dbReference>
<dbReference type="InterPro" id="IPR050377">
    <property type="entry name" value="Radical_SAM_PqqE_MftC-like"/>
</dbReference>
<evidence type="ECO:0000256" key="1">
    <source>
        <dbReference type="ARBA" id="ARBA00022691"/>
    </source>
</evidence>
<dbReference type="GO" id="GO:0046872">
    <property type="term" value="F:metal ion binding"/>
    <property type="evidence" value="ECO:0007669"/>
    <property type="project" value="UniProtKB-KW"/>
</dbReference>
<dbReference type="GO" id="GO:0051536">
    <property type="term" value="F:iron-sulfur cluster binding"/>
    <property type="evidence" value="ECO:0007669"/>
    <property type="project" value="UniProtKB-KW"/>
</dbReference>
<evidence type="ECO:0000256" key="4">
    <source>
        <dbReference type="ARBA" id="ARBA00023014"/>
    </source>
</evidence>
<evidence type="ECO:0000313" key="6">
    <source>
        <dbReference type="EMBL" id="AIC15085.1"/>
    </source>
</evidence>
<dbReference type="GeneID" id="74946129"/>
<dbReference type="Proteomes" id="UP000027093">
    <property type="component" value="Chromosome"/>
</dbReference>
<dbReference type="PROSITE" id="PS51918">
    <property type="entry name" value="RADICAL_SAM"/>
    <property type="match status" value="1"/>
</dbReference>
<dbReference type="EMBL" id="CP007536">
    <property type="protein sequence ID" value="AIC15085.1"/>
    <property type="molecule type" value="Genomic_DNA"/>
</dbReference>
<keyword evidence="4" id="KW-0411">Iron-sulfur</keyword>
<dbReference type="InterPro" id="IPR013785">
    <property type="entry name" value="Aldolase_TIM"/>
</dbReference>
<dbReference type="PANTHER" id="PTHR11228:SF7">
    <property type="entry name" value="PQQA PEPTIDE CYCLASE"/>
    <property type="match status" value="1"/>
</dbReference>
<dbReference type="RefSeq" id="WP_075054169.1">
    <property type="nucleotide sequence ID" value="NZ_CP007536.1"/>
</dbReference>
<name>A0A060HIF0_9ARCH</name>
<dbReference type="OrthoDB" id="6098at2157"/>
<dbReference type="Gene3D" id="3.20.20.70">
    <property type="entry name" value="Aldolase class I"/>
    <property type="match status" value="1"/>
</dbReference>
<organism evidence="6 7">
    <name type="scientific">Nitrososphaera viennensis EN76</name>
    <dbReference type="NCBI Taxonomy" id="926571"/>
    <lineage>
        <taxon>Archaea</taxon>
        <taxon>Nitrososphaerota</taxon>
        <taxon>Nitrososphaeria</taxon>
        <taxon>Nitrososphaerales</taxon>
        <taxon>Nitrososphaeraceae</taxon>
        <taxon>Nitrososphaera</taxon>
    </lineage>
</organism>